<evidence type="ECO:0000256" key="6">
    <source>
        <dbReference type="PROSITE-ProRule" id="PRU00175"/>
    </source>
</evidence>
<keyword evidence="3" id="KW-0808">Transferase</keyword>
<evidence type="ECO:0000313" key="9">
    <source>
        <dbReference type="EMBL" id="OAQ71608.1"/>
    </source>
</evidence>
<dbReference type="GO" id="GO:0061630">
    <property type="term" value="F:ubiquitin protein ligase activity"/>
    <property type="evidence" value="ECO:0007669"/>
    <property type="project" value="UniProtKB-EC"/>
</dbReference>
<dbReference type="GO" id="GO:0006513">
    <property type="term" value="P:protein monoubiquitination"/>
    <property type="evidence" value="ECO:0007669"/>
    <property type="project" value="TreeGrafter"/>
</dbReference>
<accession>A0A179G2B8</accession>
<keyword evidence="4" id="KW-0805">Transcription regulation</keyword>
<dbReference type="SUPFAM" id="SSF57850">
    <property type="entry name" value="RING/U-box"/>
    <property type="match status" value="1"/>
</dbReference>
<keyword evidence="6" id="KW-0862">Zinc</keyword>
<dbReference type="PANTHER" id="PTHR46077:SF1">
    <property type="entry name" value="TOP1 BINDING ARGININE_SERINE RICH PROTEIN, E3 UBIQUITIN LIGASE"/>
    <property type="match status" value="1"/>
</dbReference>
<evidence type="ECO:0000256" key="2">
    <source>
        <dbReference type="ARBA" id="ARBA00012483"/>
    </source>
</evidence>
<proteinExistence type="predicted"/>
<dbReference type="AlphaFoldDB" id="A0A179G2B8"/>
<reference evidence="9 10" key="1">
    <citation type="submission" date="2016-01" db="EMBL/GenBank/DDBJ databases">
        <title>Biosynthesis of antibiotic leucinostatins and their inhibition on Phytophthora in bio-control Purpureocillium lilacinum.</title>
        <authorList>
            <person name="Wang G."/>
            <person name="Liu Z."/>
            <person name="Lin R."/>
            <person name="Li E."/>
            <person name="Mao Z."/>
            <person name="Ling J."/>
            <person name="Yin W."/>
            <person name="Xie B."/>
        </authorList>
    </citation>
    <scope>NUCLEOTIDE SEQUENCE [LARGE SCALE GENOMIC DNA]</scope>
    <source>
        <strain evidence="9">PLBJ-1</strain>
    </source>
</reference>
<feature type="compositionally biased region" description="Basic and acidic residues" evidence="7">
    <location>
        <begin position="337"/>
        <end position="349"/>
    </location>
</feature>
<dbReference type="InterPro" id="IPR001841">
    <property type="entry name" value="Znf_RING"/>
</dbReference>
<protein>
    <recommendedName>
        <fullName evidence="2">RING-type E3 ubiquitin transferase</fullName>
        <ecNumber evidence="2">2.3.2.27</ecNumber>
    </recommendedName>
</protein>
<evidence type="ECO:0000259" key="8">
    <source>
        <dbReference type="PROSITE" id="PS50089"/>
    </source>
</evidence>
<dbReference type="EMBL" id="LSBH01000010">
    <property type="protein sequence ID" value="OAQ71608.1"/>
    <property type="molecule type" value="Genomic_DNA"/>
</dbReference>
<dbReference type="PANTHER" id="PTHR46077">
    <property type="entry name" value="E3 UBIQUITIN-PROTEIN LIGASE TOPORS"/>
    <property type="match status" value="1"/>
</dbReference>
<evidence type="ECO:0000256" key="4">
    <source>
        <dbReference type="ARBA" id="ARBA00023015"/>
    </source>
</evidence>
<evidence type="ECO:0000256" key="7">
    <source>
        <dbReference type="SAM" id="MobiDB-lite"/>
    </source>
</evidence>
<feature type="region of interest" description="Disordered" evidence="7">
    <location>
        <begin position="306"/>
        <end position="381"/>
    </location>
</feature>
<dbReference type="Pfam" id="PF13639">
    <property type="entry name" value="zf-RING_2"/>
    <property type="match status" value="1"/>
</dbReference>
<comment type="caution">
    <text evidence="9">The sequence shown here is derived from an EMBL/GenBank/DDBJ whole genome shotgun (WGS) entry which is preliminary data.</text>
</comment>
<comment type="catalytic activity">
    <reaction evidence="1">
        <text>S-ubiquitinyl-[E2 ubiquitin-conjugating enzyme]-L-cysteine + [acceptor protein]-L-lysine = [E2 ubiquitin-conjugating enzyme]-L-cysteine + N(6)-ubiquitinyl-[acceptor protein]-L-lysine.</text>
        <dbReference type="EC" id="2.3.2.27"/>
    </reaction>
</comment>
<name>A0A179G2B8_PURLI</name>
<keyword evidence="6" id="KW-0479">Metal-binding</keyword>
<dbReference type="GO" id="GO:0000209">
    <property type="term" value="P:protein polyubiquitination"/>
    <property type="evidence" value="ECO:0007669"/>
    <property type="project" value="TreeGrafter"/>
</dbReference>
<dbReference type="InterPro" id="IPR013083">
    <property type="entry name" value="Znf_RING/FYVE/PHD"/>
</dbReference>
<keyword evidence="6" id="KW-0863">Zinc-finger</keyword>
<dbReference type="Proteomes" id="UP000078240">
    <property type="component" value="Unassembled WGS sequence"/>
</dbReference>
<feature type="domain" description="RING-type" evidence="8">
    <location>
        <begin position="51"/>
        <end position="91"/>
    </location>
</feature>
<gene>
    <name evidence="9" type="ORF">VFPBJ_10387</name>
</gene>
<sequence>MGGEESATTSNETDPQRLLAVRADRLRQPDETIATVPNLSLQRTRDDVDACVICLDPLAEPCKLIPCKHYHYHFVCIEAWLSSAPGCPICKATVSKVAHGPKLEQIQDHTKTASRALSYAETRGPLFGAYDTPFSPTTGRPQLGRPPRHLWSDVLWPIEPQGLAFRRAVYRWLRYSKHVGSNPRSGYRELSRRDFQNAAVLERARTFLRRELRVFSWLTTPEADTMEMLNGETYDFFERRKRVITVERMMGHILRLLQHFEIRGSDGGLEDVVARHLGRENTQLLLHELHAFLRSPFERLEDWDRAVQYDPPPGPSPEMPDIPERRRRQNSFTSERYSQRYRDRRDPIRPARTHARAPAWRGGQRQVNPGSAEVDLSPCKR</sequence>
<organism evidence="9 10">
    <name type="scientific">Purpureocillium lilacinum</name>
    <name type="common">Paecilomyces lilacinus</name>
    <dbReference type="NCBI Taxonomy" id="33203"/>
    <lineage>
        <taxon>Eukaryota</taxon>
        <taxon>Fungi</taxon>
        <taxon>Dikarya</taxon>
        <taxon>Ascomycota</taxon>
        <taxon>Pezizomycotina</taxon>
        <taxon>Sordariomycetes</taxon>
        <taxon>Hypocreomycetidae</taxon>
        <taxon>Hypocreales</taxon>
        <taxon>Ophiocordycipitaceae</taxon>
        <taxon>Purpureocillium</taxon>
    </lineage>
</organism>
<dbReference type="Gene3D" id="3.30.40.10">
    <property type="entry name" value="Zinc/RING finger domain, C3HC4 (zinc finger)"/>
    <property type="match status" value="1"/>
</dbReference>
<evidence type="ECO:0000313" key="10">
    <source>
        <dbReference type="Proteomes" id="UP000078240"/>
    </source>
</evidence>
<feature type="compositionally biased region" description="Pro residues" evidence="7">
    <location>
        <begin position="310"/>
        <end position="320"/>
    </location>
</feature>
<evidence type="ECO:0000256" key="1">
    <source>
        <dbReference type="ARBA" id="ARBA00000900"/>
    </source>
</evidence>
<keyword evidence="5" id="KW-0804">Transcription</keyword>
<dbReference type="GO" id="GO:0008270">
    <property type="term" value="F:zinc ion binding"/>
    <property type="evidence" value="ECO:0007669"/>
    <property type="project" value="UniProtKB-KW"/>
</dbReference>
<dbReference type="SMART" id="SM00184">
    <property type="entry name" value="RING"/>
    <property type="match status" value="1"/>
</dbReference>
<evidence type="ECO:0000256" key="5">
    <source>
        <dbReference type="ARBA" id="ARBA00023163"/>
    </source>
</evidence>
<dbReference type="PROSITE" id="PS50089">
    <property type="entry name" value="ZF_RING_2"/>
    <property type="match status" value="1"/>
</dbReference>
<dbReference type="EC" id="2.3.2.27" evidence="2"/>
<evidence type="ECO:0000256" key="3">
    <source>
        <dbReference type="ARBA" id="ARBA00022679"/>
    </source>
</evidence>